<sequence length="98" mass="10501">MAGEGNDPQRRTTPEERARASAVNSVPDETRMHAGADETELVQDAGGELRRPDAEDLDGGTEGTGRDAGDDTAQDAEHDDQDSEPTMRAPESERPDIP</sequence>
<evidence type="ECO:0000313" key="3">
    <source>
        <dbReference type="Proteomes" id="UP000469185"/>
    </source>
</evidence>
<keyword evidence="3" id="KW-1185">Reference proteome</keyword>
<gene>
    <name evidence="2" type="ORF">G1H11_11510</name>
</gene>
<dbReference type="Proteomes" id="UP000469185">
    <property type="component" value="Unassembled WGS sequence"/>
</dbReference>
<name>A0A6N9YLN0_9ACTN</name>
<dbReference type="AlphaFoldDB" id="A0A6N9YLN0"/>
<feature type="region of interest" description="Disordered" evidence="1">
    <location>
        <begin position="1"/>
        <end position="98"/>
    </location>
</feature>
<feature type="compositionally biased region" description="Acidic residues" evidence="1">
    <location>
        <begin position="70"/>
        <end position="83"/>
    </location>
</feature>
<dbReference type="RefSeq" id="WP_163818693.1">
    <property type="nucleotide sequence ID" value="NZ_JAAGOB010000005.1"/>
</dbReference>
<dbReference type="EMBL" id="JAAGOB010000005">
    <property type="protein sequence ID" value="NED95936.1"/>
    <property type="molecule type" value="Genomic_DNA"/>
</dbReference>
<evidence type="ECO:0000256" key="1">
    <source>
        <dbReference type="SAM" id="MobiDB-lite"/>
    </source>
</evidence>
<evidence type="ECO:0000313" key="2">
    <source>
        <dbReference type="EMBL" id="NED95936.1"/>
    </source>
</evidence>
<comment type="caution">
    <text evidence="2">The sequence shown here is derived from an EMBL/GenBank/DDBJ whole genome shotgun (WGS) entry which is preliminary data.</text>
</comment>
<proteinExistence type="predicted"/>
<feature type="compositionally biased region" description="Basic and acidic residues" evidence="1">
    <location>
        <begin position="7"/>
        <end position="19"/>
    </location>
</feature>
<organism evidence="2 3">
    <name type="scientific">Phytoactinopolyspora alkaliphila</name>
    <dbReference type="NCBI Taxonomy" id="1783498"/>
    <lineage>
        <taxon>Bacteria</taxon>
        <taxon>Bacillati</taxon>
        <taxon>Actinomycetota</taxon>
        <taxon>Actinomycetes</taxon>
        <taxon>Jiangellales</taxon>
        <taxon>Jiangellaceae</taxon>
        <taxon>Phytoactinopolyspora</taxon>
    </lineage>
</organism>
<protein>
    <submittedName>
        <fullName evidence="2">Uncharacterized protein</fullName>
    </submittedName>
</protein>
<accession>A0A6N9YLN0</accession>
<reference evidence="2 3" key="1">
    <citation type="submission" date="2020-02" db="EMBL/GenBank/DDBJ databases">
        <authorList>
            <person name="Li X.-J."/>
            <person name="Feng X.-M."/>
        </authorList>
    </citation>
    <scope>NUCLEOTIDE SEQUENCE [LARGE SCALE GENOMIC DNA]</scope>
    <source>
        <strain evidence="2 3">CGMCC 4.7225</strain>
    </source>
</reference>